<evidence type="ECO:0000313" key="2">
    <source>
        <dbReference type="EMBL" id="HCL00805.1"/>
    </source>
</evidence>
<dbReference type="PANTHER" id="PTHR37478:SF2">
    <property type="entry name" value="UPF0251 PROTEIN TK0562"/>
    <property type="match status" value="1"/>
</dbReference>
<dbReference type="InterPro" id="IPR036388">
    <property type="entry name" value="WH-like_DNA-bd_sf"/>
</dbReference>
<dbReference type="PANTHER" id="PTHR37478">
    <property type="match status" value="1"/>
</dbReference>
<dbReference type="SUPFAM" id="SSF88659">
    <property type="entry name" value="Sigma3 and sigma4 domains of RNA polymerase sigma factors"/>
    <property type="match status" value="1"/>
</dbReference>
<gene>
    <name evidence="2" type="ORF">DHW61_00010</name>
</gene>
<accession>A0A3D2X2N1</accession>
<proteinExistence type="inferred from homology"/>
<dbReference type="Pfam" id="PF02001">
    <property type="entry name" value="DUF134"/>
    <property type="match status" value="1"/>
</dbReference>
<organism evidence="2 3">
    <name type="scientific">Lachnoclostridium phytofermentans</name>
    <dbReference type="NCBI Taxonomy" id="66219"/>
    <lineage>
        <taxon>Bacteria</taxon>
        <taxon>Bacillati</taxon>
        <taxon>Bacillota</taxon>
        <taxon>Clostridia</taxon>
        <taxon>Lachnospirales</taxon>
        <taxon>Lachnospiraceae</taxon>
    </lineage>
</organism>
<dbReference type="AlphaFoldDB" id="A0A3D2X2N1"/>
<evidence type="ECO:0000256" key="1">
    <source>
        <dbReference type="ARBA" id="ARBA00009350"/>
    </source>
</evidence>
<reference evidence="2 3" key="1">
    <citation type="journal article" date="2018" name="Nat. Biotechnol.">
        <title>A standardized bacterial taxonomy based on genome phylogeny substantially revises the tree of life.</title>
        <authorList>
            <person name="Parks D.H."/>
            <person name="Chuvochina M."/>
            <person name="Waite D.W."/>
            <person name="Rinke C."/>
            <person name="Skarshewski A."/>
            <person name="Chaumeil P.A."/>
            <person name="Hugenholtz P."/>
        </authorList>
    </citation>
    <scope>NUCLEOTIDE SEQUENCE [LARGE SCALE GENOMIC DNA]</scope>
    <source>
        <strain evidence="2">UBA11728</strain>
    </source>
</reference>
<comment type="caution">
    <text evidence="2">The sequence shown here is derived from an EMBL/GenBank/DDBJ whole genome shotgun (WGS) entry which is preliminary data.</text>
</comment>
<dbReference type="InterPro" id="IPR002852">
    <property type="entry name" value="UPF0251"/>
</dbReference>
<evidence type="ECO:0000313" key="3">
    <source>
        <dbReference type="Proteomes" id="UP000262969"/>
    </source>
</evidence>
<sequence>MHNNNANSPRKSECALPLVVNVLIGVNMPRNGVCRRVCADFQNKVFTPASGKKEYVKLNVEELEALRLCDLEGLEQEDAAGRMQVSRGTFQRILYSARKKSAEALCEAKGVLVEGGNYTIATAQCDCAKRCKVCKMKKEKALNQKDDTPHNLEHKGDNT</sequence>
<dbReference type="Gene3D" id="1.10.10.10">
    <property type="entry name" value="Winged helix-like DNA-binding domain superfamily/Winged helix DNA-binding domain"/>
    <property type="match status" value="1"/>
</dbReference>
<dbReference type="EMBL" id="DPVV01000001">
    <property type="protein sequence ID" value="HCL00805.1"/>
    <property type="molecule type" value="Genomic_DNA"/>
</dbReference>
<dbReference type="Proteomes" id="UP000262969">
    <property type="component" value="Unassembled WGS sequence"/>
</dbReference>
<protein>
    <submittedName>
        <fullName evidence="2">Uncharacterized protein</fullName>
    </submittedName>
</protein>
<dbReference type="InterPro" id="IPR013324">
    <property type="entry name" value="RNA_pol_sigma_r3/r4-like"/>
</dbReference>
<comment type="similarity">
    <text evidence="1">Belongs to the UPF0251 family.</text>
</comment>
<name>A0A3D2X2N1_9FIRM</name>